<feature type="binding site" evidence="9">
    <location>
        <position position="119"/>
    </location>
    <ligand>
        <name>5-phospho-alpha-D-ribose 1-diphosphate</name>
        <dbReference type="ChEBI" id="CHEBI:58017"/>
    </ligand>
</feature>
<evidence type="ECO:0000259" key="11">
    <source>
        <dbReference type="Pfam" id="PF02885"/>
    </source>
</evidence>
<organism evidence="12 13">
    <name type="scientific">Paenisporosarcina cavernae</name>
    <dbReference type="NCBI Taxonomy" id="2320858"/>
    <lineage>
        <taxon>Bacteria</taxon>
        <taxon>Bacillati</taxon>
        <taxon>Bacillota</taxon>
        <taxon>Bacilli</taxon>
        <taxon>Bacillales</taxon>
        <taxon>Caryophanaceae</taxon>
        <taxon>Paenisporosarcina</taxon>
    </lineage>
</organism>
<evidence type="ECO:0000313" key="12">
    <source>
        <dbReference type="EMBL" id="AYC28445.1"/>
    </source>
</evidence>
<feature type="binding site" evidence="9">
    <location>
        <position position="224"/>
    </location>
    <ligand>
        <name>Mg(2+)</name>
        <dbReference type="ChEBI" id="CHEBI:18420"/>
        <label>2</label>
    </ligand>
</feature>
<dbReference type="InterPro" id="IPR017459">
    <property type="entry name" value="Glycosyl_Trfase_fam3_N_dom"/>
</dbReference>
<gene>
    <name evidence="9 12" type="primary">trpD</name>
    <name evidence="12" type="ORF">D3873_00625</name>
</gene>
<dbReference type="EC" id="2.4.2.18" evidence="9"/>
<keyword evidence="3 9" id="KW-0328">Glycosyltransferase</keyword>
<evidence type="ECO:0000256" key="6">
    <source>
        <dbReference type="ARBA" id="ARBA00023141"/>
    </source>
</evidence>
<feature type="binding site" evidence="9">
    <location>
        <position position="165"/>
    </location>
    <ligand>
        <name>anthranilate</name>
        <dbReference type="ChEBI" id="CHEBI:16567"/>
        <label>2</label>
    </ligand>
</feature>
<sequence length="343" mass="36925">MREFIEKVTCGMSLTEFDMRQAAEQLVFPTTPKEDIAEFLVALTKKGETVDEITTLVRVLKENAVQIPLESKTIFDTCGTGGDGANTFNVSTTVSFVLAGTGLKVAKHGNRKISGSTGSADVLEALGIALDFHPKEINHLIKEANIAFLFAPHVHPMLKRVQEVRKSLGKASIFNLIGPLTNPINLSSQLIGVYDKRRLTQLAKVAHQLGRNRAVLVTGPDGLDEASLAGTNHLVLMENGKTMSFTLHPEEVGLPVTPLDAIRGGDANENAAILRSVLQGEPSPYYDTVLLNAGIALFAAGVSTTISEGIHQARKSIQSGNALQSLQQVITYSNHRQLLEVKG</sequence>
<dbReference type="HAMAP" id="MF_00211">
    <property type="entry name" value="TrpD"/>
    <property type="match status" value="1"/>
</dbReference>
<comment type="cofactor">
    <cofactor evidence="9">
        <name>Mg(2+)</name>
        <dbReference type="ChEBI" id="CHEBI:18420"/>
    </cofactor>
    <text evidence="9">Binds 2 magnesium ions per monomer.</text>
</comment>
<evidence type="ECO:0000313" key="13">
    <source>
        <dbReference type="Proteomes" id="UP000265725"/>
    </source>
</evidence>
<feature type="binding site" evidence="9">
    <location>
        <position position="225"/>
    </location>
    <ligand>
        <name>Mg(2+)</name>
        <dbReference type="ChEBI" id="CHEBI:18420"/>
        <label>1</label>
    </ligand>
</feature>
<comment type="similarity">
    <text evidence="9">Belongs to the anthranilate phosphoribosyltransferase family.</text>
</comment>
<evidence type="ECO:0000256" key="3">
    <source>
        <dbReference type="ARBA" id="ARBA00022676"/>
    </source>
</evidence>
<keyword evidence="13" id="KW-1185">Reference proteome</keyword>
<evidence type="ECO:0000256" key="9">
    <source>
        <dbReference type="HAMAP-Rule" id="MF_00211"/>
    </source>
</evidence>
<comment type="similarity">
    <text evidence="8">In the C-terminal section; belongs to the anthranilate phosphoribosyltransferase family.</text>
</comment>
<feature type="binding site" evidence="9">
    <location>
        <begin position="107"/>
        <end position="115"/>
    </location>
    <ligand>
        <name>5-phospho-alpha-D-ribose 1-diphosphate</name>
        <dbReference type="ChEBI" id="CHEBI:58017"/>
    </ligand>
</feature>
<evidence type="ECO:0000256" key="2">
    <source>
        <dbReference type="ARBA" id="ARBA00022605"/>
    </source>
</evidence>
<dbReference type="GO" id="GO:0004048">
    <property type="term" value="F:anthranilate phosphoribosyltransferase activity"/>
    <property type="evidence" value="ECO:0007669"/>
    <property type="project" value="UniProtKB-UniRule"/>
</dbReference>
<reference evidence="13" key="1">
    <citation type="submission" date="2018-09" db="EMBL/GenBank/DDBJ databases">
        <authorList>
            <person name="Zhu H."/>
        </authorList>
    </citation>
    <scope>NUCLEOTIDE SEQUENCE [LARGE SCALE GENOMIC DNA]</scope>
    <source>
        <strain evidence="13">K2R23-3</strain>
    </source>
</reference>
<evidence type="ECO:0000256" key="8">
    <source>
        <dbReference type="ARBA" id="ARBA00061188"/>
    </source>
</evidence>
<keyword evidence="9" id="KW-0460">Magnesium</keyword>
<dbReference type="Pfam" id="PF02885">
    <property type="entry name" value="Glycos_trans_3N"/>
    <property type="match status" value="1"/>
</dbReference>
<feature type="binding site" evidence="9">
    <location>
        <position position="91"/>
    </location>
    <ligand>
        <name>Mg(2+)</name>
        <dbReference type="ChEBI" id="CHEBI:18420"/>
        <label>1</label>
    </ligand>
</feature>
<dbReference type="GO" id="GO:0000162">
    <property type="term" value="P:L-tryptophan biosynthetic process"/>
    <property type="evidence" value="ECO:0007669"/>
    <property type="project" value="UniProtKB-UniRule"/>
</dbReference>
<keyword evidence="9" id="KW-0479">Metal-binding</keyword>
<evidence type="ECO:0000259" key="10">
    <source>
        <dbReference type="Pfam" id="PF00591"/>
    </source>
</evidence>
<dbReference type="Proteomes" id="UP000265725">
    <property type="component" value="Chromosome"/>
</dbReference>
<feature type="binding site" evidence="9">
    <location>
        <begin position="82"/>
        <end position="83"/>
    </location>
    <ligand>
        <name>5-phospho-alpha-D-ribose 1-diphosphate</name>
        <dbReference type="ChEBI" id="CHEBI:58017"/>
    </ligand>
</feature>
<comment type="subunit">
    <text evidence="9">Homodimer.</text>
</comment>
<feature type="domain" description="Glycosyl transferase family 3 N-terminal" evidence="11">
    <location>
        <begin position="2"/>
        <end position="64"/>
    </location>
</feature>
<dbReference type="InterPro" id="IPR005940">
    <property type="entry name" value="Anthranilate_Pribosyl_Tfrase"/>
</dbReference>
<dbReference type="UniPathway" id="UPA00035">
    <property type="reaction ID" value="UER00041"/>
</dbReference>
<dbReference type="SUPFAM" id="SSF47648">
    <property type="entry name" value="Nucleoside phosphorylase/phosphoribosyltransferase N-terminal domain"/>
    <property type="match status" value="1"/>
</dbReference>
<comment type="caution">
    <text evidence="9">Lacks conserved residue(s) required for the propagation of feature annotation.</text>
</comment>
<feature type="binding site" evidence="9">
    <location>
        <position position="79"/>
    </location>
    <ligand>
        <name>anthranilate</name>
        <dbReference type="ChEBI" id="CHEBI:16567"/>
        <label>1</label>
    </ligand>
</feature>
<dbReference type="OrthoDB" id="9806430at2"/>
<dbReference type="Gene3D" id="1.20.970.10">
    <property type="entry name" value="Transferase, Pyrimidine Nucleoside Phosphorylase, Chain C"/>
    <property type="match status" value="1"/>
</dbReference>
<protein>
    <recommendedName>
        <fullName evidence="9">Anthranilate phosphoribosyltransferase</fullName>
        <ecNumber evidence="9">2.4.2.18</ecNumber>
    </recommendedName>
</protein>
<feature type="binding site" evidence="9">
    <location>
        <begin position="89"/>
        <end position="92"/>
    </location>
    <ligand>
        <name>5-phospho-alpha-D-ribose 1-diphosphate</name>
        <dbReference type="ChEBI" id="CHEBI:58017"/>
    </ligand>
</feature>
<feature type="binding site" evidence="9">
    <location>
        <position position="225"/>
    </location>
    <ligand>
        <name>Mg(2+)</name>
        <dbReference type="ChEBI" id="CHEBI:18420"/>
        <label>2</label>
    </ligand>
</feature>
<dbReference type="PANTHER" id="PTHR43285">
    <property type="entry name" value="ANTHRANILATE PHOSPHORIBOSYLTRANSFERASE"/>
    <property type="match status" value="1"/>
</dbReference>
<keyword evidence="6 9" id="KW-0057">Aromatic amino acid biosynthesis</keyword>
<evidence type="ECO:0000256" key="7">
    <source>
        <dbReference type="ARBA" id="ARBA00052328"/>
    </source>
</evidence>
<dbReference type="RefSeq" id="WP_119882190.1">
    <property type="nucleotide sequence ID" value="NZ_CP032418.1"/>
</dbReference>
<dbReference type="GO" id="GO:0005829">
    <property type="term" value="C:cytosol"/>
    <property type="evidence" value="ECO:0007669"/>
    <property type="project" value="TreeGrafter"/>
</dbReference>
<feature type="binding site" evidence="9">
    <location>
        <position position="110"/>
    </location>
    <ligand>
        <name>anthranilate</name>
        <dbReference type="ChEBI" id="CHEBI:16567"/>
        <label>1</label>
    </ligand>
</feature>
<feature type="binding site" evidence="9">
    <location>
        <position position="79"/>
    </location>
    <ligand>
        <name>5-phospho-alpha-D-ribose 1-diphosphate</name>
        <dbReference type="ChEBI" id="CHEBI:58017"/>
    </ligand>
</feature>
<dbReference type="KEGG" id="paek:D3873_00625"/>
<dbReference type="SUPFAM" id="SSF52418">
    <property type="entry name" value="Nucleoside phosphorylase/phosphoribosyltransferase catalytic domain"/>
    <property type="match status" value="1"/>
</dbReference>
<dbReference type="InterPro" id="IPR036320">
    <property type="entry name" value="Glycosyl_Trfase_fam3_N_dom_sf"/>
</dbReference>
<feature type="binding site" evidence="9">
    <location>
        <position position="87"/>
    </location>
    <ligand>
        <name>5-phospho-alpha-D-ribose 1-diphosphate</name>
        <dbReference type="ChEBI" id="CHEBI:58017"/>
    </ligand>
</feature>
<keyword evidence="4 9" id="KW-0808">Transferase</keyword>
<dbReference type="InterPro" id="IPR000312">
    <property type="entry name" value="Glycosyl_Trfase_fam3"/>
</dbReference>
<dbReference type="PANTHER" id="PTHR43285:SF2">
    <property type="entry name" value="ANTHRANILATE PHOSPHORIBOSYLTRANSFERASE"/>
    <property type="match status" value="1"/>
</dbReference>
<evidence type="ECO:0000256" key="4">
    <source>
        <dbReference type="ARBA" id="ARBA00022679"/>
    </source>
</evidence>
<comment type="function">
    <text evidence="9">Catalyzes the transfer of the phosphoribosyl group of 5-phosphorylribose-1-pyrophosphate (PRPP) to anthranilate to yield N-(5'-phosphoribosyl)-anthranilate (PRA).</text>
</comment>
<dbReference type="Gene3D" id="3.40.1030.10">
    <property type="entry name" value="Nucleoside phosphorylase/phosphoribosyltransferase catalytic domain"/>
    <property type="match status" value="1"/>
</dbReference>
<proteinExistence type="inferred from homology"/>
<keyword evidence="2 9" id="KW-0028">Amino-acid biosynthesis</keyword>
<dbReference type="AlphaFoldDB" id="A0A385YP45"/>
<dbReference type="EMBL" id="CP032418">
    <property type="protein sequence ID" value="AYC28445.1"/>
    <property type="molecule type" value="Genomic_DNA"/>
</dbReference>
<comment type="pathway">
    <text evidence="1 9">Amino-acid biosynthesis; L-tryptophan biosynthesis; L-tryptophan from chorismate: step 2/5.</text>
</comment>
<accession>A0A385YP45</accession>
<dbReference type="InterPro" id="IPR035902">
    <property type="entry name" value="Nuc_phospho_transferase"/>
</dbReference>
<dbReference type="Pfam" id="PF00591">
    <property type="entry name" value="Glycos_transf_3"/>
    <property type="match status" value="1"/>
</dbReference>
<feature type="domain" description="Glycosyl transferase family 3" evidence="10">
    <location>
        <begin position="72"/>
        <end position="323"/>
    </location>
</feature>
<keyword evidence="5 9" id="KW-0822">Tryptophan biosynthesis</keyword>
<evidence type="ECO:0000256" key="1">
    <source>
        <dbReference type="ARBA" id="ARBA00004907"/>
    </source>
</evidence>
<name>A0A385YP45_9BACL</name>
<dbReference type="FunFam" id="3.40.1030.10:FF:000002">
    <property type="entry name" value="Anthranilate phosphoribosyltransferase"/>
    <property type="match status" value="1"/>
</dbReference>
<dbReference type="GO" id="GO:0000287">
    <property type="term" value="F:magnesium ion binding"/>
    <property type="evidence" value="ECO:0007669"/>
    <property type="project" value="UniProtKB-UniRule"/>
</dbReference>
<comment type="catalytic activity">
    <reaction evidence="7 9">
        <text>N-(5-phospho-beta-D-ribosyl)anthranilate + diphosphate = 5-phospho-alpha-D-ribose 1-diphosphate + anthranilate</text>
        <dbReference type="Rhea" id="RHEA:11768"/>
        <dbReference type="ChEBI" id="CHEBI:16567"/>
        <dbReference type="ChEBI" id="CHEBI:18277"/>
        <dbReference type="ChEBI" id="CHEBI:33019"/>
        <dbReference type="ChEBI" id="CHEBI:58017"/>
        <dbReference type="EC" id="2.4.2.18"/>
    </reaction>
</comment>
<dbReference type="NCBIfam" id="TIGR01245">
    <property type="entry name" value="trpD"/>
    <property type="match status" value="1"/>
</dbReference>
<evidence type="ECO:0000256" key="5">
    <source>
        <dbReference type="ARBA" id="ARBA00022822"/>
    </source>
</evidence>